<dbReference type="AlphaFoldDB" id="A0A3E5EY87"/>
<accession>A0A3E5EY87</accession>
<dbReference type="Proteomes" id="UP000260841">
    <property type="component" value="Unassembled WGS sequence"/>
</dbReference>
<comment type="caution">
    <text evidence="2">The sequence shown here is derived from an EMBL/GenBank/DDBJ whole genome shotgun (WGS) entry which is preliminary data.</text>
</comment>
<feature type="compositionally biased region" description="Basic and acidic residues" evidence="1">
    <location>
        <begin position="318"/>
        <end position="329"/>
    </location>
</feature>
<protein>
    <recommendedName>
        <fullName evidence="4">ParB/Sulfiredoxin domain-containing protein</fullName>
    </recommendedName>
</protein>
<organism evidence="2 3">
    <name type="scientific">Dorea formicigenerans</name>
    <dbReference type="NCBI Taxonomy" id="39486"/>
    <lineage>
        <taxon>Bacteria</taxon>
        <taxon>Bacillati</taxon>
        <taxon>Bacillota</taxon>
        <taxon>Clostridia</taxon>
        <taxon>Lachnospirales</taxon>
        <taxon>Lachnospiraceae</taxon>
        <taxon>Dorea</taxon>
    </lineage>
</organism>
<evidence type="ECO:0000313" key="2">
    <source>
        <dbReference type="EMBL" id="RGN93900.1"/>
    </source>
</evidence>
<dbReference type="RefSeq" id="WP_117605776.1">
    <property type="nucleotide sequence ID" value="NZ_QSVB01000001.1"/>
</dbReference>
<evidence type="ECO:0000256" key="1">
    <source>
        <dbReference type="SAM" id="MobiDB-lite"/>
    </source>
</evidence>
<gene>
    <name evidence="2" type="ORF">DXB36_01285</name>
</gene>
<feature type="compositionally biased region" description="Polar residues" evidence="1">
    <location>
        <begin position="301"/>
        <end position="311"/>
    </location>
</feature>
<proteinExistence type="predicted"/>
<dbReference type="EMBL" id="QSVB01000001">
    <property type="protein sequence ID" value="RGN93900.1"/>
    <property type="molecule type" value="Genomic_DNA"/>
</dbReference>
<reference evidence="2 3" key="1">
    <citation type="submission" date="2018-08" db="EMBL/GenBank/DDBJ databases">
        <title>A genome reference for cultivated species of the human gut microbiota.</title>
        <authorList>
            <person name="Zou Y."/>
            <person name="Xue W."/>
            <person name="Luo G."/>
        </authorList>
    </citation>
    <scope>NUCLEOTIDE SEQUENCE [LARGE SCALE GENOMIC DNA]</scope>
    <source>
        <strain evidence="2 3">OM03-2</strain>
    </source>
</reference>
<name>A0A3E5EY87_9FIRM</name>
<sequence length="490" mass="55852">MRNYSYKTLDITELYVNPDNYRYVEEVQDEISAIIAMFKVNVGDAKKEMINLANDIITDGLNPFEMPIVCFDDEIGKYVVYDGNRRITCLKLMTQYKGNADVLEELPYVAEIYKLQYDGDNSIQCVVYEEADDAIHFLNKIHNDVNNGIGRKQWDSQAKMKANAAYGNKTKSYAIVEFLKTNQNTSTELLDKMKTNRWISKLERVVSFSLFKDVYNIHFDNNSNMSYLDTEEQVLKMLSKLVDDIIMNTATGNFRFKSDFQGYVDNLPNEYKTQLKKKEDNKTENGSSNTNKDSEGKPSNGAKNSNGAENGTSGGEDDAAKNNQKKEDNDTGVGKPKNIPRKHAQINEALVLCKNYDYSEYECLNEKGKEMMVELESLNIKDYPVAAVALCRCLLEYTLKLWLTEQGGDFNSGKLPSCYNGCVNLLRSKDIIDSKEQSILNTLVNKENFITLLNTWMHADTDACVSETPLISGWKNVRILIEKYIETHKK</sequence>
<evidence type="ECO:0000313" key="3">
    <source>
        <dbReference type="Proteomes" id="UP000260841"/>
    </source>
</evidence>
<feature type="region of interest" description="Disordered" evidence="1">
    <location>
        <begin position="274"/>
        <end position="340"/>
    </location>
</feature>
<evidence type="ECO:0008006" key="4">
    <source>
        <dbReference type="Google" id="ProtNLM"/>
    </source>
</evidence>